<evidence type="ECO:0000256" key="2">
    <source>
        <dbReference type="SAM" id="Phobius"/>
    </source>
</evidence>
<sequence>MASSKSSQTTRSIVIAFLALWSVISLIIIVVWATSPDMKNASQCRAEIEDLNKKHEDIKATWLKDKIALEEMVEAGRENQTTMRREIDVLTGRLNDTNTTLSACQEENVILNGNVTALENEVEAHVKTEANLTAEVELQKERIEFLEQNLTQIFHQQESCKALLTAAKSQQQAAESQMNACESSKQYVQKQLQKCKTCISCLLEYAELWACLDKYSI</sequence>
<reference evidence="3" key="1">
    <citation type="submission" date="2021-01" db="EMBL/GenBank/DDBJ databases">
        <authorList>
            <person name="Zahm M."/>
            <person name="Roques C."/>
            <person name="Cabau C."/>
            <person name="Klopp C."/>
            <person name="Donnadieu C."/>
            <person name="Jouanno E."/>
            <person name="Lampietro C."/>
            <person name="Louis A."/>
            <person name="Herpin A."/>
            <person name="Echchiki A."/>
            <person name="Berthelot C."/>
            <person name="Parey E."/>
            <person name="Roest-Crollius H."/>
            <person name="Braasch I."/>
            <person name="Postlethwait J."/>
            <person name="Bobe J."/>
            <person name="Montfort J."/>
            <person name="Bouchez O."/>
            <person name="Begum T."/>
            <person name="Mejri S."/>
            <person name="Adams A."/>
            <person name="Chen W.-J."/>
            <person name="Guiguen Y."/>
        </authorList>
    </citation>
    <scope>NUCLEOTIDE SEQUENCE</scope>
    <source>
        <strain evidence="3">YG-15Mar2019-1</strain>
        <tissue evidence="3">Brain</tissue>
    </source>
</reference>
<dbReference type="EMBL" id="JAFDVH010000002">
    <property type="protein sequence ID" value="KAG7487871.1"/>
    <property type="molecule type" value="Genomic_DNA"/>
</dbReference>
<protein>
    <submittedName>
        <fullName evidence="3">Uncharacterized protein</fullName>
    </submittedName>
</protein>
<feature type="transmembrane region" description="Helical" evidence="2">
    <location>
        <begin position="12"/>
        <end position="33"/>
    </location>
</feature>
<dbReference type="AlphaFoldDB" id="A0A9D3QCC8"/>
<dbReference type="OrthoDB" id="8942450at2759"/>
<keyword evidence="4" id="KW-1185">Reference proteome</keyword>
<keyword evidence="2" id="KW-0812">Transmembrane</keyword>
<proteinExistence type="predicted"/>
<accession>A0A9D3QCC8</accession>
<evidence type="ECO:0000313" key="4">
    <source>
        <dbReference type="Proteomes" id="UP001046870"/>
    </source>
</evidence>
<name>A0A9D3QCC8_MEGAT</name>
<comment type="caution">
    <text evidence="3">The sequence shown here is derived from an EMBL/GenBank/DDBJ whole genome shotgun (WGS) entry which is preliminary data.</text>
</comment>
<evidence type="ECO:0000313" key="3">
    <source>
        <dbReference type="EMBL" id="KAG7487871.1"/>
    </source>
</evidence>
<keyword evidence="2" id="KW-1133">Transmembrane helix</keyword>
<keyword evidence="2" id="KW-0472">Membrane</keyword>
<keyword evidence="1" id="KW-0175">Coiled coil</keyword>
<evidence type="ECO:0000256" key="1">
    <source>
        <dbReference type="SAM" id="Coils"/>
    </source>
</evidence>
<feature type="coiled-coil region" evidence="1">
    <location>
        <begin position="101"/>
        <end position="156"/>
    </location>
</feature>
<organism evidence="3 4">
    <name type="scientific">Megalops atlanticus</name>
    <name type="common">Tarpon</name>
    <name type="synonym">Clupea gigantea</name>
    <dbReference type="NCBI Taxonomy" id="7932"/>
    <lineage>
        <taxon>Eukaryota</taxon>
        <taxon>Metazoa</taxon>
        <taxon>Chordata</taxon>
        <taxon>Craniata</taxon>
        <taxon>Vertebrata</taxon>
        <taxon>Euteleostomi</taxon>
        <taxon>Actinopterygii</taxon>
        <taxon>Neopterygii</taxon>
        <taxon>Teleostei</taxon>
        <taxon>Elopiformes</taxon>
        <taxon>Megalopidae</taxon>
        <taxon>Megalops</taxon>
    </lineage>
</organism>
<dbReference type="Proteomes" id="UP001046870">
    <property type="component" value="Chromosome 2"/>
</dbReference>
<gene>
    <name evidence="3" type="ORF">MATL_G00028030</name>
</gene>